<dbReference type="AlphaFoldDB" id="A0A142EIX0"/>
<dbReference type="RefSeq" id="WP_067542834.1">
    <property type="nucleotide sequence ID" value="NZ_CP012836.1"/>
</dbReference>
<name>A0A142EIX0_9BACT</name>
<dbReference type="STRING" id="1727163.AO498_01635"/>
<gene>
    <name evidence="1" type="ORF">AO498_01635</name>
</gene>
<reference evidence="2" key="1">
    <citation type="submission" date="2015-09" db="EMBL/GenBank/DDBJ databases">
        <title>Complete sequence of Algoriphagus sp. M8-2.</title>
        <authorList>
            <person name="Shintani M."/>
        </authorList>
    </citation>
    <scope>NUCLEOTIDE SEQUENCE [LARGE SCALE GENOMIC DNA]</scope>
    <source>
        <strain evidence="2">M8-2</strain>
    </source>
</reference>
<evidence type="ECO:0000313" key="1">
    <source>
        <dbReference type="EMBL" id="AMQ55075.1"/>
    </source>
</evidence>
<dbReference type="PATRIC" id="fig|1727163.4.peg.340"/>
<dbReference type="Proteomes" id="UP000073816">
    <property type="component" value="Chromosome"/>
</dbReference>
<sequence length="312" mass="35414">MKNFYLKFLKGLVMFFVGVQIYTYAQSPTDELMMPQKEICFLVNYEYGQFDQYWEGDFLRKNGTIATVQRRTAMGMAAYGLSLKLNVYLGIPWVSTNSTLPNGGKFAGTSGLQDLSLGIKYQLIEKTHGKGQLTGFASLNFSTPISNYLSDYQPYALGLGTPQLAWRGLAHYKMSKGIYLRGVVGYIWKGYTKAEREYYYNNGSYYTPWMDVPNSWNFHAALGKWFFQNSLRVELTHQVQKSTFGDDIRAYNAPQPTNRVDFTQVGAFAHYYSRQIKGLGLLAYVNQVTTGKNAPKMTSIGVGVTYQFQLLN</sequence>
<reference evidence="1 2" key="2">
    <citation type="journal article" date="2016" name="Genome Announc.">
        <title>Complete Genome Sequence of Algoriphagus sp. Strain M8-2, Isolated from a Brackish Lake.</title>
        <authorList>
            <person name="Muraguchi Y."/>
            <person name="Kushimoto K."/>
            <person name="Ohtsubo Y."/>
            <person name="Suzuki T."/>
            <person name="Dohra H."/>
            <person name="Kimbara K."/>
            <person name="Shintani M."/>
        </authorList>
    </citation>
    <scope>NUCLEOTIDE SEQUENCE [LARGE SCALE GENOMIC DNA]</scope>
    <source>
        <strain evidence="1 2">M8-2</strain>
    </source>
</reference>
<evidence type="ECO:0000313" key="2">
    <source>
        <dbReference type="Proteomes" id="UP000073816"/>
    </source>
</evidence>
<keyword evidence="2" id="KW-1185">Reference proteome</keyword>
<dbReference type="EMBL" id="CP012836">
    <property type="protein sequence ID" value="AMQ55075.1"/>
    <property type="molecule type" value="Genomic_DNA"/>
</dbReference>
<accession>A0A142EIX0</accession>
<organism evidence="1 2">
    <name type="scientific">Algoriphagus sanaruensis</name>
    <dbReference type="NCBI Taxonomy" id="1727163"/>
    <lineage>
        <taxon>Bacteria</taxon>
        <taxon>Pseudomonadati</taxon>
        <taxon>Bacteroidota</taxon>
        <taxon>Cytophagia</taxon>
        <taxon>Cytophagales</taxon>
        <taxon>Cyclobacteriaceae</taxon>
        <taxon>Algoriphagus</taxon>
    </lineage>
</organism>
<dbReference type="KEGG" id="alm:AO498_01635"/>
<protein>
    <submittedName>
        <fullName evidence="1">Transporter</fullName>
    </submittedName>
</protein>
<proteinExistence type="predicted"/>